<gene>
    <name evidence="4" type="primary">cid14</name>
    <name evidence="4" type="ORF">Zm00014a_039211</name>
</gene>
<dbReference type="EMBL" id="NCVQ01000005">
    <property type="protein sequence ID" value="PWZ29748.1"/>
    <property type="molecule type" value="Genomic_DNA"/>
</dbReference>
<accession>A0A3L6F9Z4</accession>
<dbReference type="Gene3D" id="1.10.1410.10">
    <property type="match status" value="1"/>
</dbReference>
<feature type="compositionally biased region" description="Basic residues" evidence="1">
    <location>
        <begin position="702"/>
        <end position="716"/>
    </location>
</feature>
<evidence type="ECO:0000259" key="2">
    <source>
        <dbReference type="Pfam" id="PF22600"/>
    </source>
</evidence>
<feature type="region of interest" description="Disordered" evidence="1">
    <location>
        <begin position="494"/>
        <end position="524"/>
    </location>
</feature>
<dbReference type="InterPro" id="IPR058921">
    <property type="entry name" value="PAP/OAS1-rel"/>
</dbReference>
<dbReference type="InterPro" id="IPR054708">
    <property type="entry name" value="MTPAP-like_central"/>
</dbReference>
<dbReference type="Pfam" id="PF26180">
    <property type="entry name" value="PAP-OAS1"/>
    <property type="match status" value="2"/>
</dbReference>
<dbReference type="PANTHER" id="PTHR45979">
    <property type="entry name" value="PAP/OAS1 SUBSTRATE-BINDING DOMAIN SUPERFAMILY"/>
    <property type="match status" value="1"/>
</dbReference>
<dbReference type="InterPro" id="IPR043519">
    <property type="entry name" value="NT_sf"/>
</dbReference>
<feature type="compositionally biased region" description="Polar residues" evidence="1">
    <location>
        <begin position="836"/>
        <end position="847"/>
    </location>
</feature>
<feature type="compositionally biased region" description="Low complexity" evidence="1">
    <location>
        <begin position="748"/>
        <end position="767"/>
    </location>
</feature>
<feature type="domain" description="Poly(A) RNA polymerase mitochondrial-like central palm" evidence="2">
    <location>
        <begin position="37"/>
        <end position="155"/>
    </location>
</feature>
<dbReference type="Proteomes" id="UP000251960">
    <property type="component" value="Chromosome 4"/>
</dbReference>
<feature type="domain" description="PAP/OAS1 substrate-binding-related" evidence="3">
    <location>
        <begin position="169"/>
        <end position="323"/>
    </location>
</feature>
<proteinExistence type="predicted"/>
<feature type="region of interest" description="Disordered" evidence="1">
    <location>
        <begin position="676"/>
        <end position="718"/>
    </location>
</feature>
<dbReference type="ExpressionAtlas" id="A0A3L6F9Z4">
    <property type="expression patterns" value="baseline and differential"/>
</dbReference>
<sequence>MVDISECSPVPESVPAHPDPASVSPDAWRRFETAALAVVNKIQPTAASEHLRAAVVDYVQRLFWFQARYQVFPFGSVPLKTYLPDGDIDLTLFGPAISDENLANEVCTILKSEERRKDSEFEVKDVQYVPAEVKLVKCLVQNIVVDISVNQIGGLCTLCFLEKVDQHFGKDHLFKKSIILIKDWCYYESRILGAHHGLISTYALETLVLYIFHIFHKSLDGPLAVLYRFLDYYSKFDWDNKGISLFGPVSLSSLPELVTDPPDIQDDDFLQREEFLKECIESFSVLPRNSETNPRLFSRRFLNIVDPLKQSNNLGRSVSKGIVFLWYTAEMLHSDIYFFSKRTLAYCTAPCAGNFYRIRSAFDFGARKLGKILQVPSCLTVGEVNQFFRNTLKRNRTGLRPDVLVVSSDLVTNDPVSSDLDVERVNNVAPNNSCDVLSNQLSNINISDSNNHGSIKQKECNSMADHKEIKSVSLGLLDSDATIHATTDSVSIRGGGNFSEASPVPSETSTLQSETGKKVDVRNDTTPSYYGVSAKQFTGRSHHYIEDTKHNAYPYSTGLVDGLGTSNSVLTSDTQPGGNNNDTVPNLTGDFDTNLHNLLYARGFHQDNPMTQLYYPMPMPPPLQYQNMHPSNGHGRKNPYGYAGRNGVVPGHVYPPSYFVYRPLYQADDHMTLRTRGTGTYFPDPNLRKDRPPTGRGERGRNHSHQNNYHKFHHHTRPDMPVDMIPLEELRHELPLQTYAPNANGHGIPSPMNIPISSPSSQSPRDPLNVPMHSPSSHVRKDNFHGNGFILPQDSKLEFGTLGALPSEVASKDHANRSGSVSNNQASGPVSPMSVAKNTGMGSNGMRNVQPYRLKDSGDFPPLSS</sequence>
<feature type="region of interest" description="Disordered" evidence="1">
    <location>
        <begin position="739"/>
        <end position="774"/>
    </location>
</feature>
<evidence type="ECO:0000313" key="5">
    <source>
        <dbReference type="Proteomes" id="UP000251960"/>
    </source>
</evidence>
<feature type="compositionally biased region" description="Polar residues" evidence="1">
    <location>
        <begin position="817"/>
        <end position="828"/>
    </location>
</feature>
<reference evidence="4 5" key="1">
    <citation type="journal article" date="2018" name="Nat. Genet.">
        <title>Extensive intraspecific gene order and gene structural variations between Mo17 and other maize genomes.</title>
        <authorList>
            <person name="Sun S."/>
            <person name="Zhou Y."/>
            <person name="Chen J."/>
            <person name="Shi J."/>
            <person name="Zhao H."/>
            <person name="Zhao H."/>
            <person name="Song W."/>
            <person name="Zhang M."/>
            <person name="Cui Y."/>
            <person name="Dong X."/>
            <person name="Liu H."/>
            <person name="Ma X."/>
            <person name="Jiao Y."/>
            <person name="Wang B."/>
            <person name="Wei X."/>
            <person name="Stein J.C."/>
            <person name="Glaubitz J.C."/>
            <person name="Lu F."/>
            <person name="Yu G."/>
            <person name="Liang C."/>
            <person name="Fengler K."/>
            <person name="Li B."/>
            <person name="Rafalski A."/>
            <person name="Schnable P.S."/>
            <person name="Ware D.H."/>
            <person name="Buckler E.S."/>
            <person name="Lai J."/>
        </authorList>
    </citation>
    <scope>NUCLEOTIDE SEQUENCE [LARGE SCALE GENOMIC DNA]</scope>
    <source>
        <strain evidence="5">cv. Missouri 17</strain>
        <tissue evidence="4">Seedling</tissue>
    </source>
</reference>
<dbReference type="InterPro" id="IPR058920">
    <property type="entry name" value="PAP-OAS1-bd-rel"/>
</dbReference>
<comment type="caution">
    <text evidence="4">The sequence shown here is derived from an EMBL/GenBank/DDBJ whole genome shotgun (WGS) entry which is preliminary data.</text>
</comment>
<evidence type="ECO:0000313" key="4">
    <source>
        <dbReference type="EMBL" id="PWZ29748.1"/>
    </source>
</evidence>
<dbReference type="Pfam" id="PF22600">
    <property type="entry name" value="MTPAP-like_central"/>
    <property type="match status" value="1"/>
</dbReference>
<dbReference type="Gene3D" id="3.30.460.10">
    <property type="entry name" value="Beta Polymerase, domain 2"/>
    <property type="match status" value="1"/>
</dbReference>
<dbReference type="SUPFAM" id="SSF81301">
    <property type="entry name" value="Nucleotidyltransferase"/>
    <property type="match status" value="1"/>
</dbReference>
<feature type="compositionally biased region" description="Polar residues" evidence="1">
    <location>
        <begin position="505"/>
        <end position="514"/>
    </location>
</feature>
<dbReference type="SUPFAM" id="SSF81631">
    <property type="entry name" value="PAP/OAS1 substrate-binding domain"/>
    <property type="match status" value="1"/>
</dbReference>
<evidence type="ECO:0000256" key="1">
    <source>
        <dbReference type="SAM" id="MobiDB-lite"/>
    </source>
</evidence>
<feature type="domain" description="PAP/OAS1 substrate-binding-related" evidence="3">
    <location>
        <begin position="352"/>
        <end position="392"/>
    </location>
</feature>
<organism evidence="4 5">
    <name type="scientific">Zea mays</name>
    <name type="common">Maize</name>
    <dbReference type="NCBI Taxonomy" id="4577"/>
    <lineage>
        <taxon>Eukaryota</taxon>
        <taxon>Viridiplantae</taxon>
        <taxon>Streptophyta</taxon>
        <taxon>Embryophyta</taxon>
        <taxon>Tracheophyta</taxon>
        <taxon>Spermatophyta</taxon>
        <taxon>Magnoliopsida</taxon>
        <taxon>Liliopsida</taxon>
        <taxon>Poales</taxon>
        <taxon>Poaceae</taxon>
        <taxon>PACMAD clade</taxon>
        <taxon>Panicoideae</taxon>
        <taxon>Andropogonodae</taxon>
        <taxon>Andropogoneae</taxon>
        <taxon>Tripsacinae</taxon>
        <taxon>Zea</taxon>
    </lineage>
</organism>
<evidence type="ECO:0000259" key="3">
    <source>
        <dbReference type="Pfam" id="PF26180"/>
    </source>
</evidence>
<feature type="region of interest" description="Disordered" evidence="1">
    <location>
        <begin position="810"/>
        <end position="865"/>
    </location>
</feature>
<dbReference type="AlphaFoldDB" id="A0A3L6F9Z4"/>
<dbReference type="PANTHER" id="PTHR45979:SF29">
    <property type="entry name" value="POLYMERASE NUCLEOTIDYL TRANSFERASE DOMAIN-CONTAINING PROTEIN"/>
    <property type="match status" value="1"/>
</dbReference>
<feature type="compositionally biased region" description="Basic and acidic residues" evidence="1">
    <location>
        <begin position="686"/>
        <end position="701"/>
    </location>
</feature>
<name>A0A3L6F9Z4_MAIZE</name>
<protein>
    <submittedName>
        <fullName evidence="4">Poly(A) RNA polymerase cid14</fullName>
    </submittedName>
</protein>
<feature type="region of interest" description="Disordered" evidence="1">
    <location>
        <begin position="1"/>
        <end position="22"/>
    </location>
</feature>
<dbReference type="CDD" id="cd05402">
    <property type="entry name" value="NT_PAP_TUTase"/>
    <property type="match status" value="1"/>
</dbReference>